<gene>
    <name evidence="2" type="ORF">ACFQW9_16310</name>
</gene>
<feature type="compositionally biased region" description="Basic residues" evidence="1">
    <location>
        <begin position="55"/>
        <end position="75"/>
    </location>
</feature>
<evidence type="ECO:0000256" key="1">
    <source>
        <dbReference type="SAM" id="MobiDB-lite"/>
    </source>
</evidence>
<accession>A0ABW2MB91</accession>
<organism evidence="2 3">
    <name type="scientific">Streptomyces caviscabies</name>
    <dbReference type="NCBI Taxonomy" id="90079"/>
    <lineage>
        <taxon>Bacteria</taxon>
        <taxon>Bacillati</taxon>
        <taxon>Actinomycetota</taxon>
        <taxon>Actinomycetes</taxon>
        <taxon>Kitasatosporales</taxon>
        <taxon>Streptomycetaceae</taxon>
        <taxon>Streptomyces</taxon>
    </lineage>
</organism>
<protein>
    <submittedName>
        <fullName evidence="2">Uncharacterized protein</fullName>
    </submittedName>
</protein>
<dbReference type="RefSeq" id="WP_381039650.1">
    <property type="nucleotide sequence ID" value="NZ_JBHTCK010000004.1"/>
</dbReference>
<comment type="caution">
    <text evidence="2">The sequence shown here is derived from an EMBL/GenBank/DDBJ whole genome shotgun (WGS) entry which is preliminary data.</text>
</comment>
<reference evidence="3" key="1">
    <citation type="journal article" date="2019" name="Int. J. Syst. Evol. Microbiol.">
        <title>The Global Catalogue of Microorganisms (GCM) 10K type strain sequencing project: providing services to taxonomists for standard genome sequencing and annotation.</title>
        <authorList>
            <consortium name="The Broad Institute Genomics Platform"/>
            <consortium name="The Broad Institute Genome Sequencing Center for Infectious Disease"/>
            <person name="Wu L."/>
            <person name="Ma J."/>
        </authorList>
    </citation>
    <scope>NUCLEOTIDE SEQUENCE [LARGE SCALE GENOMIC DNA]</scope>
    <source>
        <strain evidence="3">ICMP 19430</strain>
    </source>
</reference>
<evidence type="ECO:0000313" key="3">
    <source>
        <dbReference type="Proteomes" id="UP001596509"/>
    </source>
</evidence>
<name>A0ABW2MB91_9ACTN</name>
<dbReference type="EMBL" id="JBHTCK010000004">
    <property type="protein sequence ID" value="MFC7352207.1"/>
    <property type="molecule type" value="Genomic_DNA"/>
</dbReference>
<keyword evidence="3" id="KW-1185">Reference proteome</keyword>
<feature type="compositionally biased region" description="Low complexity" evidence="1">
    <location>
        <begin position="42"/>
        <end position="54"/>
    </location>
</feature>
<sequence>MEAKESTGSAAPAERHAGWNELFFDLVVVAGAGQLAHLLHGGPHLADSSSTTRAGRMRRRPGCGGRGIRRRTRLT</sequence>
<evidence type="ECO:0000313" key="2">
    <source>
        <dbReference type="EMBL" id="MFC7352207.1"/>
    </source>
</evidence>
<proteinExistence type="predicted"/>
<dbReference type="Proteomes" id="UP001596509">
    <property type="component" value="Unassembled WGS sequence"/>
</dbReference>
<feature type="region of interest" description="Disordered" evidence="1">
    <location>
        <begin position="42"/>
        <end position="75"/>
    </location>
</feature>